<comment type="caution">
    <text evidence="1">The sequence shown here is derived from an EMBL/GenBank/DDBJ whole genome shotgun (WGS) entry which is preliminary data.</text>
</comment>
<accession>A0A166ECU5</accession>
<dbReference type="EMBL" id="LNRQ01000002">
    <property type="protein sequence ID" value="KZN06392.1"/>
    <property type="molecule type" value="Genomic_DNA"/>
</dbReference>
<organism evidence="1">
    <name type="scientific">Daucus carota subsp. sativus</name>
    <name type="common">Carrot</name>
    <dbReference type="NCBI Taxonomy" id="79200"/>
    <lineage>
        <taxon>Eukaryota</taxon>
        <taxon>Viridiplantae</taxon>
        <taxon>Streptophyta</taxon>
        <taxon>Embryophyta</taxon>
        <taxon>Tracheophyta</taxon>
        <taxon>Spermatophyta</taxon>
        <taxon>Magnoliopsida</taxon>
        <taxon>eudicotyledons</taxon>
        <taxon>Gunneridae</taxon>
        <taxon>Pentapetalae</taxon>
        <taxon>asterids</taxon>
        <taxon>campanulids</taxon>
        <taxon>Apiales</taxon>
        <taxon>Apiaceae</taxon>
        <taxon>Apioideae</taxon>
        <taxon>Scandiceae</taxon>
        <taxon>Daucinae</taxon>
        <taxon>Daucus</taxon>
        <taxon>Daucus sect. Daucus</taxon>
    </lineage>
</organism>
<protein>
    <submittedName>
        <fullName evidence="1">Uncharacterized protein</fullName>
    </submittedName>
</protein>
<name>A0A166ECU5_DAUCS</name>
<sequence>MAKNLMQNLWCSKRCGAVERKLVTVSALNLMPLYLYSSTPPSQSIGVMEYSY</sequence>
<gene>
    <name evidence="1" type="ORF">DCAR_007229</name>
</gene>
<reference evidence="1" key="1">
    <citation type="journal article" date="2016" name="Nat. Genet.">
        <title>A high-quality carrot genome assembly provides new insights into carotenoid accumulation and asterid genome evolution.</title>
        <authorList>
            <person name="Iorizzo M."/>
            <person name="Ellison S."/>
            <person name="Senalik D."/>
            <person name="Zeng P."/>
            <person name="Satapoomin P."/>
            <person name="Huang J."/>
            <person name="Bowman M."/>
            <person name="Iovene M."/>
            <person name="Sanseverino W."/>
            <person name="Cavagnaro P."/>
            <person name="Yildiz M."/>
            <person name="Macko-Podgorni A."/>
            <person name="Moranska E."/>
            <person name="Grzebelus E."/>
            <person name="Grzebelus D."/>
            <person name="Ashrafi H."/>
            <person name="Zheng Z."/>
            <person name="Cheng S."/>
            <person name="Spooner D."/>
            <person name="Van Deynze A."/>
            <person name="Simon P."/>
        </authorList>
    </citation>
    <scope>NUCLEOTIDE SEQUENCE [LARGE SCALE GENOMIC DNA]</scope>
    <source>
        <tissue evidence="1">Leaf</tissue>
    </source>
</reference>
<dbReference type="Gramene" id="KZN06392">
    <property type="protein sequence ID" value="KZN06392"/>
    <property type="gene ID" value="DCAR_007229"/>
</dbReference>
<dbReference type="AlphaFoldDB" id="A0A166ECU5"/>
<proteinExistence type="predicted"/>
<evidence type="ECO:0000313" key="1">
    <source>
        <dbReference type="EMBL" id="KZN06392.1"/>
    </source>
</evidence>